<dbReference type="EMBL" id="MFNE01000039">
    <property type="protein sequence ID" value="OGG94315.1"/>
    <property type="molecule type" value="Genomic_DNA"/>
</dbReference>
<keyword evidence="1" id="KW-0732">Signal</keyword>
<dbReference type="PANTHER" id="PTHR35812:SF1">
    <property type="entry name" value="LIPOPROTEIN"/>
    <property type="match status" value="1"/>
</dbReference>
<dbReference type="Proteomes" id="UP000178449">
    <property type="component" value="Unassembled WGS sequence"/>
</dbReference>
<dbReference type="Pfam" id="PF07603">
    <property type="entry name" value="Lcl_C"/>
    <property type="match status" value="1"/>
</dbReference>
<dbReference type="PANTHER" id="PTHR35812">
    <property type="entry name" value="LIPOPROTEIN"/>
    <property type="match status" value="1"/>
</dbReference>
<comment type="caution">
    <text evidence="3">The sequence shown here is derived from an EMBL/GenBank/DDBJ whole genome shotgun (WGS) entry which is preliminary data.</text>
</comment>
<organism evidence="3 4">
    <name type="scientific">Candidatus Lambdaproteobacteria bacterium RIFOXYD2_FULL_50_16</name>
    <dbReference type="NCBI Taxonomy" id="1817772"/>
    <lineage>
        <taxon>Bacteria</taxon>
        <taxon>Pseudomonadati</taxon>
        <taxon>Pseudomonadota</taxon>
        <taxon>Candidatus Lambdaproteobacteria</taxon>
    </lineage>
</organism>
<name>A0A1F6G8A5_9PROT</name>
<dbReference type="AlphaFoldDB" id="A0A1F6G8A5"/>
<feature type="signal peptide" evidence="1">
    <location>
        <begin position="1"/>
        <end position="28"/>
    </location>
</feature>
<accession>A0A1F6G8A5</accession>
<feature type="domain" description="Lcl C-terminal" evidence="2">
    <location>
        <begin position="38"/>
        <end position="149"/>
    </location>
</feature>
<reference evidence="3 4" key="1">
    <citation type="journal article" date="2016" name="Nat. Commun.">
        <title>Thousands of microbial genomes shed light on interconnected biogeochemical processes in an aquifer system.</title>
        <authorList>
            <person name="Anantharaman K."/>
            <person name="Brown C.T."/>
            <person name="Hug L.A."/>
            <person name="Sharon I."/>
            <person name="Castelle C.J."/>
            <person name="Probst A.J."/>
            <person name="Thomas B.C."/>
            <person name="Singh A."/>
            <person name="Wilkins M.J."/>
            <person name="Karaoz U."/>
            <person name="Brodie E.L."/>
            <person name="Williams K.H."/>
            <person name="Hubbard S.S."/>
            <person name="Banfield J.F."/>
        </authorList>
    </citation>
    <scope>NUCLEOTIDE SEQUENCE [LARGE SCALE GENOMIC DNA]</scope>
</reference>
<evidence type="ECO:0000313" key="4">
    <source>
        <dbReference type="Proteomes" id="UP000178449"/>
    </source>
</evidence>
<sequence length="149" mass="16813">MNSCAIWRRMKIFWLLLGLSFWATPLLATPFTDNGNSTVTDQATGLIWDQQETSTMTWEAALAYCEGLSLASQTDWRLPNRNELQSLVDYTKTSAPTIDTTAFPSAVSGNYWSSTTYALNSTYAWLVSFGNGYVNFNSKPYNIYVRCVR</sequence>
<dbReference type="STRING" id="1817772.A2527_00485"/>
<evidence type="ECO:0000256" key="1">
    <source>
        <dbReference type="SAM" id="SignalP"/>
    </source>
</evidence>
<evidence type="ECO:0000259" key="2">
    <source>
        <dbReference type="Pfam" id="PF07603"/>
    </source>
</evidence>
<gene>
    <name evidence="3" type="ORF">A2527_00485</name>
</gene>
<proteinExistence type="predicted"/>
<evidence type="ECO:0000313" key="3">
    <source>
        <dbReference type="EMBL" id="OGG94315.1"/>
    </source>
</evidence>
<protein>
    <recommendedName>
        <fullName evidence="2">Lcl C-terminal domain-containing protein</fullName>
    </recommendedName>
</protein>
<dbReference type="InterPro" id="IPR011460">
    <property type="entry name" value="Lcl_C"/>
</dbReference>
<feature type="chain" id="PRO_5009524534" description="Lcl C-terminal domain-containing protein" evidence="1">
    <location>
        <begin position="29"/>
        <end position="149"/>
    </location>
</feature>